<dbReference type="KEGG" id="pka:PQ456_14010"/>
<keyword evidence="1" id="KW-0812">Transmembrane</keyword>
<dbReference type="AlphaFoldDB" id="A0AAX3LXW7"/>
<proteinExistence type="predicted"/>
<reference evidence="2 3" key="1">
    <citation type="submission" date="2023-02" db="EMBL/GenBank/DDBJ databases">
        <title>Genome sequence of Paenibacillus kyungheensis KACC 18744.</title>
        <authorList>
            <person name="Kim S."/>
            <person name="Heo J."/>
            <person name="Kwon S.-W."/>
        </authorList>
    </citation>
    <scope>NUCLEOTIDE SEQUENCE [LARGE SCALE GENOMIC DNA]</scope>
    <source>
        <strain evidence="2 3">KACC 18744</strain>
    </source>
</reference>
<keyword evidence="1" id="KW-1133">Transmembrane helix</keyword>
<evidence type="ECO:0000256" key="1">
    <source>
        <dbReference type="SAM" id="Phobius"/>
    </source>
</evidence>
<feature type="transmembrane region" description="Helical" evidence="1">
    <location>
        <begin position="104"/>
        <end position="124"/>
    </location>
</feature>
<evidence type="ECO:0008006" key="4">
    <source>
        <dbReference type="Google" id="ProtNLM"/>
    </source>
</evidence>
<evidence type="ECO:0000313" key="3">
    <source>
        <dbReference type="Proteomes" id="UP001220509"/>
    </source>
</evidence>
<sequence length="209" mass="23741">MNCREAEELFGIYHDLPKNDSRRQALDRHIEQCPACAAEFQIWQESYDLIQAQVEEDKASELIMTAEAEKINLTVMDRIYAESPWVLQTDRKHGPILRLFRRRLSAWILCLFAIFVCSSLYLTLDFSGTFDRDAAQERVSGIVPTAIATSDNATVANSSLHFVGSERGLIDPLVIPMSPSHPQYWMILSVVGMMLALLSLRWLAKARHS</sequence>
<dbReference type="EMBL" id="CP117416">
    <property type="protein sequence ID" value="WCT54316.1"/>
    <property type="molecule type" value="Genomic_DNA"/>
</dbReference>
<evidence type="ECO:0000313" key="2">
    <source>
        <dbReference type="EMBL" id="WCT54316.1"/>
    </source>
</evidence>
<gene>
    <name evidence="2" type="ORF">PQ456_14010</name>
</gene>
<protein>
    <recommendedName>
        <fullName evidence="4">Zinc-finger domain-containing protein</fullName>
    </recommendedName>
</protein>
<feature type="transmembrane region" description="Helical" evidence="1">
    <location>
        <begin position="184"/>
        <end position="204"/>
    </location>
</feature>
<organism evidence="2 3">
    <name type="scientific">Paenibacillus kyungheensis</name>
    <dbReference type="NCBI Taxonomy" id="1452732"/>
    <lineage>
        <taxon>Bacteria</taxon>
        <taxon>Bacillati</taxon>
        <taxon>Bacillota</taxon>
        <taxon>Bacilli</taxon>
        <taxon>Bacillales</taxon>
        <taxon>Paenibacillaceae</taxon>
        <taxon>Paenibacillus</taxon>
    </lineage>
</organism>
<accession>A0AAX3LXW7</accession>
<dbReference type="RefSeq" id="WP_273612856.1">
    <property type="nucleotide sequence ID" value="NZ_CP117416.1"/>
</dbReference>
<keyword evidence="3" id="KW-1185">Reference proteome</keyword>
<keyword evidence="1" id="KW-0472">Membrane</keyword>
<name>A0AAX3LXW7_9BACL</name>
<dbReference type="Proteomes" id="UP001220509">
    <property type="component" value="Chromosome"/>
</dbReference>